<accession>A0A9N8VS27</accession>
<evidence type="ECO:0000256" key="1">
    <source>
        <dbReference type="ARBA" id="ARBA00004123"/>
    </source>
</evidence>
<dbReference type="PANTHER" id="PTHR13405:SF11">
    <property type="entry name" value="NUCLEAR PORE COMPLEX PROTEIN NUP133"/>
    <property type="match status" value="1"/>
</dbReference>
<gene>
    <name evidence="6" type="ORF">AGERDE_LOCUS2418</name>
</gene>
<feature type="compositionally biased region" description="Polar residues" evidence="5">
    <location>
        <begin position="41"/>
        <end position="57"/>
    </location>
</feature>
<reference evidence="6" key="1">
    <citation type="submission" date="2021-06" db="EMBL/GenBank/DDBJ databases">
        <authorList>
            <person name="Kallberg Y."/>
            <person name="Tangrot J."/>
            <person name="Rosling A."/>
        </authorList>
    </citation>
    <scope>NUCLEOTIDE SEQUENCE</scope>
    <source>
        <strain evidence="6">MT106</strain>
    </source>
</reference>
<comment type="caution">
    <text evidence="6">The sequence shown here is derived from an EMBL/GenBank/DDBJ whole genome shotgun (WGS) entry which is preliminary data.</text>
</comment>
<organism evidence="6 7">
    <name type="scientific">Ambispora gerdemannii</name>
    <dbReference type="NCBI Taxonomy" id="144530"/>
    <lineage>
        <taxon>Eukaryota</taxon>
        <taxon>Fungi</taxon>
        <taxon>Fungi incertae sedis</taxon>
        <taxon>Mucoromycota</taxon>
        <taxon>Glomeromycotina</taxon>
        <taxon>Glomeromycetes</taxon>
        <taxon>Archaeosporales</taxon>
        <taxon>Ambisporaceae</taxon>
        <taxon>Ambispora</taxon>
    </lineage>
</organism>
<evidence type="ECO:0000256" key="4">
    <source>
        <dbReference type="ARBA" id="ARBA00023242"/>
    </source>
</evidence>
<dbReference type="GO" id="GO:0031080">
    <property type="term" value="C:nuclear pore outer ring"/>
    <property type="evidence" value="ECO:0007669"/>
    <property type="project" value="TreeGrafter"/>
</dbReference>
<evidence type="ECO:0000256" key="3">
    <source>
        <dbReference type="ARBA" id="ARBA00022448"/>
    </source>
</evidence>
<dbReference type="InterPro" id="IPR015943">
    <property type="entry name" value="WD40/YVTN_repeat-like_dom_sf"/>
</dbReference>
<protein>
    <submittedName>
        <fullName evidence="6">1325_t:CDS:1</fullName>
    </submittedName>
</protein>
<feature type="compositionally biased region" description="Polar residues" evidence="5">
    <location>
        <begin position="1"/>
        <end position="22"/>
    </location>
</feature>
<name>A0A9N8VS27_9GLOM</name>
<evidence type="ECO:0000313" key="7">
    <source>
        <dbReference type="Proteomes" id="UP000789831"/>
    </source>
</evidence>
<evidence type="ECO:0000313" key="6">
    <source>
        <dbReference type="EMBL" id="CAG8464376.1"/>
    </source>
</evidence>
<dbReference type="EMBL" id="CAJVPL010000201">
    <property type="protein sequence ID" value="CAG8464376.1"/>
    <property type="molecule type" value="Genomic_DNA"/>
</dbReference>
<sequence>MFTESYTSKQKTHSNMFSQISENGARAKSTREPSFFASDPIPTTSAQGSSPEPGQGSIIQHVTFANQDTFFPVESSFSVIEDDSRFFEQPTPTPGPFRSANASHDMGSQETPVKFKFGDVSVVYLSLIPYQIRDKLPQIINKSACNAVLNSNNKTATLITRAKCFAWIYKHDDRDEKIFKPFMPPTLRDEFPLPIDNNSQHQQPANQPSLPFLCIVPPARNVISAGLIACSPKGQIRYWRNVFNIAEDLNHYQSLQLPVQANDYGVYLKLHEFGESKDSSSNQNVIIFGTNKSTLFQIFIHNNDAFSDTLSYSVLSRPSIFFFGNGIQYDTTTIVASALAKQSDYIHSDSLYILTQNAIEEWTLGDVKRPLKYVGGEDIISMILERLPEYDQGLQDRNRLVILDMDINRNSELLLLVAFIKDPLEWHYYLVLMMKIDNSTYQINEANLLKIPESMIPSDDAHLIIPQGGLAVFVVLPDAVIFATKSKNNKIIGFGTKESKSWISEQMDDICKLDIITTKTGIMSCQVSIADIQEFAEATPKSEDEQELKAQETANLKKKIDDCVTFSPFVIYLSHDYAGDLEAVAIEISQEILESRSNHITDTLILNKHLNYRLNRAMHLIKFIKACGFYHKVWAFILIETALSEDTRHRLFSDSEKLACAKRMWELHEHRLQKQESGLLHVNFLNEAIKEYFRHREFTANEDINRIFYKDYVKDIGEIFLILHKLVEQELEEYHDETEVKLIEEANNIALYTMQGIFEFRKDLGLEYQLKERDNRYSFTTQEQIIEVFHFLFDKTISLVEHYDMAGLTPLKSQAVKLANILFGMSTDRFILQDFSQLEIGYRDMNKSINEQIYRKRWLEILQSLAKIEKKEDAFQTADTYKDFHSLAVLCVECETNPENRDAYIRKYINIHGEQFANELYNYYLQKKHAKENKDLLHKYLHERNISKLAWLHAIGMENYREVAEQAARAASVEDKIEKKNVLLSIAKLAMLEAADEDAEQFVDEVDSGLWYNKGQESIYEKYITEIGTAGTYRDNLETQAKSILQKFAPSLSEETPTFAKVFLHLVKQVLSKRILKPYDLVDLLTLPDIVETEHFVQAIQIVEHDIKSRFSVDSTYKLVIGTIWRRIYLHDGKHWKTLTNTNSLSDYEIMEQLRQTATYKTIESLIHFNDDVDWHDYFCPLRDAMFPCSTPNLSKRFPDADEEFLSSLLIDYDHENKSLQDYLETTRIDNNVSELLRLLESNTEAKKPKKSTKNESTKVAKASSRKALKEITNQLSEKEEEEEEKLDVWSAEQKQRLFDALSAKPVPVKVVSKPLDEVLEGLRSQNAVTHPIFFKERSEKNSDTIPTIDIIGDPLPQNTEQKNINLQLEPSAKEESLSNKDKYTDFKPLKLKTRQKSRLLKNLNTEKQAASALEETNTIINQEKNNPSPSPKSAKSLSGSKPRHQLVTIQKPNGQTIHSGSSRNFSNSQLQDPKLLFSDWTIKESIIITSSKPFPMGNLFQSDDEIFLDEMEKSNDNIPAESESSLEKHESRRLKFRKSLKHWIYPPSQFEDGQIKALESLFCKPNFPYLKPNTVNYTAEMKLLKYYREMEKNWKKTFILLYRSFNNGEIPYFYYNNSSFTALFLSPECCCSTEDQKQFEGILNSSSKALRDELTSKSISFKMPLYNEEYDEYFDQVGTLDENDQDHKTERKRKRRDVGGEHESLLIIDGIKSVHALFKYLLEWKEPAYYNRAKGFPTLLASHAFRHADEKEATAVNKGAVSYNNSEKYTVELKGLLLPSQQTYLRQVMTDIHGLDIDWHSKSLSISQNLEKLERKFLTFS</sequence>
<dbReference type="OrthoDB" id="103454at2759"/>
<feature type="region of interest" description="Disordered" evidence="5">
    <location>
        <begin position="1418"/>
        <end position="1444"/>
    </location>
</feature>
<keyword evidence="4" id="KW-0539">Nucleus</keyword>
<proteinExistence type="inferred from homology"/>
<dbReference type="InterPro" id="IPR037624">
    <property type="entry name" value="Nup133-like"/>
</dbReference>
<comment type="subcellular location">
    <subcellularLocation>
        <location evidence="1">Nucleus</location>
    </subcellularLocation>
</comment>
<keyword evidence="7" id="KW-1185">Reference proteome</keyword>
<dbReference type="SUPFAM" id="SSF117289">
    <property type="entry name" value="Nucleoporin domain"/>
    <property type="match status" value="1"/>
</dbReference>
<dbReference type="Gene3D" id="1.20.58.1380">
    <property type="match status" value="1"/>
</dbReference>
<dbReference type="GO" id="GO:0017056">
    <property type="term" value="F:structural constituent of nuclear pore"/>
    <property type="evidence" value="ECO:0007669"/>
    <property type="project" value="InterPro"/>
</dbReference>
<dbReference type="Proteomes" id="UP000789831">
    <property type="component" value="Unassembled WGS sequence"/>
</dbReference>
<feature type="region of interest" description="Disordered" evidence="5">
    <location>
        <begin position="1"/>
        <end position="57"/>
    </location>
</feature>
<dbReference type="GO" id="GO:0016973">
    <property type="term" value="P:poly(A)+ mRNA export from nucleus"/>
    <property type="evidence" value="ECO:0007669"/>
    <property type="project" value="TreeGrafter"/>
</dbReference>
<feature type="compositionally biased region" description="Low complexity" evidence="5">
    <location>
        <begin position="1425"/>
        <end position="1441"/>
    </location>
</feature>
<dbReference type="PANTHER" id="PTHR13405">
    <property type="entry name" value="NUCLEAR PORE COMPLEX PROTEIN NUP133"/>
    <property type="match status" value="1"/>
</dbReference>
<evidence type="ECO:0000256" key="2">
    <source>
        <dbReference type="ARBA" id="ARBA00005569"/>
    </source>
</evidence>
<dbReference type="Gene3D" id="2.130.10.10">
    <property type="entry name" value="YVTN repeat-like/Quinoprotein amine dehydrogenase"/>
    <property type="match status" value="1"/>
</dbReference>
<comment type="similarity">
    <text evidence="2">Belongs to the nucleoporin Nup133 family.</text>
</comment>
<dbReference type="GO" id="GO:0006606">
    <property type="term" value="P:protein import into nucleus"/>
    <property type="evidence" value="ECO:0007669"/>
    <property type="project" value="TreeGrafter"/>
</dbReference>
<feature type="region of interest" description="Disordered" evidence="5">
    <location>
        <begin position="1244"/>
        <end position="1266"/>
    </location>
</feature>
<keyword evidence="3" id="KW-0813">Transport</keyword>
<evidence type="ECO:0000256" key="5">
    <source>
        <dbReference type="SAM" id="MobiDB-lite"/>
    </source>
</evidence>
<dbReference type="GO" id="GO:0000972">
    <property type="term" value="P:transcription-dependent tethering of RNA polymerase II gene DNA at nuclear periphery"/>
    <property type="evidence" value="ECO:0007669"/>
    <property type="project" value="TreeGrafter"/>
</dbReference>